<dbReference type="EMBL" id="AP024718">
    <property type="protein sequence ID" value="BCX89328.1"/>
    <property type="molecule type" value="Genomic_DNA"/>
</dbReference>
<keyword evidence="8" id="KW-1185">Reference proteome</keyword>
<sequence length="243" mass="27609">MVKRRKILFKPSLLMTLLTLVAVVAFLNLGNWQLRRAAEKQALLDLQTRRWQQPPLALDGEETLAQLGRYRHVQVTGVWDGRRQFLLDGRIYQGRAGYEVLTPLVLASGRIVLVNRGWVPAAADRRTLPDVSLDDHAVTVPGRVDAFPRAGMDLPGMRRLSPGWPSVVQVLEPEAAAARLGRPVADFQLKLDPEAEEGYVRAWKLTHLRPERSRGYALQWFSFAAIAVGLWLWHGWKRARRRT</sequence>
<evidence type="ECO:0000256" key="5">
    <source>
        <dbReference type="ARBA" id="ARBA00023136"/>
    </source>
</evidence>
<evidence type="ECO:0000256" key="3">
    <source>
        <dbReference type="ARBA" id="ARBA00022692"/>
    </source>
</evidence>
<protein>
    <recommendedName>
        <fullName evidence="6">SURF1-like protein</fullName>
    </recommendedName>
</protein>
<keyword evidence="4 6" id="KW-1133">Transmembrane helix</keyword>
<dbReference type="GO" id="GO:0005886">
    <property type="term" value="C:plasma membrane"/>
    <property type="evidence" value="ECO:0007669"/>
    <property type="project" value="UniProtKB-SubCell"/>
</dbReference>
<keyword evidence="6" id="KW-1003">Cell membrane</keyword>
<name>A0AAU9CSJ8_9GAMM</name>
<keyword evidence="3 6" id="KW-0812">Transmembrane</keyword>
<dbReference type="InterPro" id="IPR002994">
    <property type="entry name" value="Surf1/Shy1"/>
</dbReference>
<comment type="subcellular location">
    <subcellularLocation>
        <location evidence="6">Cell membrane</location>
        <topology evidence="6">Multi-pass membrane protein</topology>
    </subcellularLocation>
    <subcellularLocation>
        <location evidence="1">Membrane</location>
    </subcellularLocation>
</comment>
<dbReference type="InterPro" id="IPR045214">
    <property type="entry name" value="Surf1/Surf4"/>
</dbReference>
<proteinExistence type="inferred from homology"/>
<feature type="transmembrane region" description="Helical" evidence="6">
    <location>
        <begin position="216"/>
        <end position="233"/>
    </location>
</feature>
<evidence type="ECO:0000256" key="6">
    <source>
        <dbReference type="RuleBase" id="RU363076"/>
    </source>
</evidence>
<dbReference type="CDD" id="cd06662">
    <property type="entry name" value="SURF1"/>
    <property type="match status" value="1"/>
</dbReference>
<dbReference type="PANTHER" id="PTHR23427">
    <property type="entry name" value="SURFEIT LOCUS PROTEIN"/>
    <property type="match status" value="1"/>
</dbReference>
<evidence type="ECO:0000256" key="4">
    <source>
        <dbReference type="ARBA" id="ARBA00022989"/>
    </source>
</evidence>
<comment type="caution">
    <text evidence="6">Lacks conserved residue(s) required for the propagation of feature annotation.</text>
</comment>
<dbReference type="Pfam" id="PF02104">
    <property type="entry name" value="SURF1"/>
    <property type="match status" value="1"/>
</dbReference>
<dbReference type="PROSITE" id="PS50895">
    <property type="entry name" value="SURF1"/>
    <property type="match status" value="1"/>
</dbReference>
<accession>A0AAU9CSJ8</accession>
<dbReference type="PANTHER" id="PTHR23427:SF2">
    <property type="entry name" value="SURFEIT LOCUS PROTEIN 1"/>
    <property type="match status" value="1"/>
</dbReference>
<organism evidence="7 8">
    <name type="scientific">Methylomarinovum tepidoasis</name>
    <dbReference type="NCBI Taxonomy" id="2840183"/>
    <lineage>
        <taxon>Bacteria</taxon>
        <taxon>Pseudomonadati</taxon>
        <taxon>Pseudomonadota</taxon>
        <taxon>Gammaproteobacteria</taxon>
        <taxon>Methylococcales</taxon>
        <taxon>Methylothermaceae</taxon>
        <taxon>Methylomarinovum</taxon>
    </lineage>
</organism>
<evidence type="ECO:0000256" key="2">
    <source>
        <dbReference type="ARBA" id="ARBA00007165"/>
    </source>
</evidence>
<keyword evidence="5 6" id="KW-0472">Membrane</keyword>
<evidence type="ECO:0000256" key="1">
    <source>
        <dbReference type="ARBA" id="ARBA00004370"/>
    </source>
</evidence>
<dbReference type="Proteomes" id="UP001321450">
    <property type="component" value="Chromosome"/>
</dbReference>
<evidence type="ECO:0000313" key="8">
    <source>
        <dbReference type="Proteomes" id="UP001321450"/>
    </source>
</evidence>
<dbReference type="KEGG" id="meiy:MIN45_P1700"/>
<gene>
    <name evidence="7" type="ORF">MIN45_P1700</name>
</gene>
<comment type="similarity">
    <text evidence="2 6">Belongs to the SURF1 family.</text>
</comment>
<evidence type="ECO:0000313" key="7">
    <source>
        <dbReference type="EMBL" id="BCX89328.1"/>
    </source>
</evidence>
<dbReference type="AlphaFoldDB" id="A0AAU9CSJ8"/>
<reference evidence="8" key="1">
    <citation type="journal article" date="2024" name="Int. J. Syst. Evol. Microbiol.">
        <title>Methylomarinovum tepidoasis sp. nov., a moderately thermophilic methanotroph of the family Methylothermaceae isolated from a deep-sea hydrothermal field.</title>
        <authorList>
            <person name="Hirayama H."/>
            <person name="Takaki Y."/>
            <person name="Abe M."/>
            <person name="Miyazaki M."/>
            <person name="Uematsu K."/>
            <person name="Matsui Y."/>
            <person name="Takai K."/>
        </authorList>
    </citation>
    <scope>NUCLEOTIDE SEQUENCE [LARGE SCALE GENOMIC DNA]</scope>
    <source>
        <strain evidence="8">IN45</strain>
    </source>
</reference>